<dbReference type="InterPro" id="IPR018047">
    <property type="entry name" value="Ammonium_transpt_CS"/>
</dbReference>
<keyword evidence="4 8" id="KW-0812">Transmembrane</keyword>
<evidence type="ECO:0000259" key="9">
    <source>
        <dbReference type="Pfam" id="PF00909"/>
    </source>
</evidence>
<keyword evidence="7" id="KW-0924">Ammonia transport</keyword>
<dbReference type="EMBL" id="SHNN01000001">
    <property type="protein sequence ID" value="MCX2979533.1"/>
    <property type="molecule type" value="Genomic_DNA"/>
</dbReference>
<dbReference type="Gene3D" id="1.10.3430.10">
    <property type="entry name" value="Ammonium transporter AmtB like domains"/>
    <property type="match status" value="1"/>
</dbReference>
<evidence type="ECO:0000256" key="3">
    <source>
        <dbReference type="ARBA" id="ARBA00022448"/>
    </source>
</evidence>
<feature type="transmembrane region" description="Helical" evidence="8">
    <location>
        <begin position="329"/>
        <end position="346"/>
    </location>
</feature>
<accession>A0ABT3TB80</accession>
<dbReference type="PANTHER" id="PTHR11730">
    <property type="entry name" value="AMMONIUM TRANSPORTER"/>
    <property type="match status" value="1"/>
</dbReference>
<feature type="transmembrane region" description="Helical" evidence="8">
    <location>
        <begin position="166"/>
        <end position="187"/>
    </location>
</feature>
<comment type="caution">
    <text evidence="10">The sequence shown here is derived from an EMBL/GenBank/DDBJ whole genome shotgun (WGS) entry which is preliminary data.</text>
</comment>
<proteinExistence type="inferred from homology"/>
<dbReference type="SUPFAM" id="SSF111352">
    <property type="entry name" value="Ammonium transporter"/>
    <property type="match status" value="1"/>
</dbReference>
<feature type="transmembrane region" description="Helical" evidence="8">
    <location>
        <begin position="352"/>
        <end position="377"/>
    </location>
</feature>
<evidence type="ECO:0000256" key="6">
    <source>
        <dbReference type="ARBA" id="ARBA00023136"/>
    </source>
</evidence>
<dbReference type="InterPro" id="IPR024041">
    <property type="entry name" value="NH4_transpt_AmtB-like_dom"/>
</dbReference>
<evidence type="ECO:0000256" key="2">
    <source>
        <dbReference type="ARBA" id="ARBA00005887"/>
    </source>
</evidence>
<organism evidence="10 11">
    <name type="scientific">Candidatus Litorirhabdus singularis</name>
    <dbReference type="NCBI Taxonomy" id="2518993"/>
    <lineage>
        <taxon>Bacteria</taxon>
        <taxon>Pseudomonadati</taxon>
        <taxon>Pseudomonadota</taxon>
        <taxon>Gammaproteobacteria</taxon>
        <taxon>Cellvibrionales</taxon>
        <taxon>Halieaceae</taxon>
        <taxon>Candidatus Litorirhabdus</taxon>
    </lineage>
</organism>
<dbReference type="RefSeq" id="WP_279243533.1">
    <property type="nucleotide sequence ID" value="NZ_SHNN01000001.1"/>
</dbReference>
<dbReference type="PROSITE" id="PS01219">
    <property type="entry name" value="AMMONIUM_TRANSP"/>
    <property type="match status" value="1"/>
</dbReference>
<evidence type="ECO:0000256" key="5">
    <source>
        <dbReference type="ARBA" id="ARBA00022989"/>
    </source>
</evidence>
<keyword evidence="3" id="KW-0813">Transport</keyword>
<feature type="transmembrane region" description="Helical" evidence="8">
    <location>
        <begin position="208"/>
        <end position="225"/>
    </location>
</feature>
<feature type="transmembrane region" description="Helical" evidence="8">
    <location>
        <begin position="245"/>
        <end position="264"/>
    </location>
</feature>
<dbReference type="PANTHER" id="PTHR11730:SF62">
    <property type="entry name" value="AMMONIUM TRANSPORTER SLL1017-RELATED"/>
    <property type="match status" value="1"/>
</dbReference>
<name>A0ABT3TB80_9GAMM</name>
<keyword evidence="6 8" id="KW-0472">Membrane</keyword>
<comment type="similarity">
    <text evidence="2">Belongs to the ammonia transporter channel (TC 1.A.11.2) family.</text>
</comment>
<evidence type="ECO:0000256" key="8">
    <source>
        <dbReference type="SAM" id="Phobius"/>
    </source>
</evidence>
<dbReference type="InterPro" id="IPR019879">
    <property type="entry name" value="Ammonium_transptr_marine"/>
</dbReference>
<evidence type="ECO:0000313" key="10">
    <source>
        <dbReference type="EMBL" id="MCX2979533.1"/>
    </source>
</evidence>
<keyword evidence="11" id="KW-1185">Reference proteome</keyword>
<keyword evidence="5 8" id="KW-1133">Transmembrane helix</keyword>
<feature type="transmembrane region" description="Helical" evidence="8">
    <location>
        <begin position="15"/>
        <end position="39"/>
    </location>
</feature>
<feature type="domain" description="Ammonium transporter AmtB-like" evidence="9">
    <location>
        <begin position="17"/>
        <end position="404"/>
    </location>
</feature>
<feature type="transmembrane region" description="Helical" evidence="8">
    <location>
        <begin position="125"/>
        <end position="146"/>
    </location>
</feature>
<evidence type="ECO:0000256" key="7">
    <source>
        <dbReference type="ARBA" id="ARBA00023177"/>
    </source>
</evidence>
<comment type="subcellular location">
    <subcellularLocation>
        <location evidence="1">Membrane</location>
        <topology evidence="1">Multi-pass membrane protein</topology>
    </subcellularLocation>
</comment>
<evidence type="ECO:0000256" key="4">
    <source>
        <dbReference type="ARBA" id="ARBA00022692"/>
    </source>
</evidence>
<dbReference type="InterPro" id="IPR029020">
    <property type="entry name" value="Ammonium/urea_transptr"/>
</dbReference>
<gene>
    <name evidence="10" type="ORF">EYC98_01510</name>
</gene>
<dbReference type="Pfam" id="PF00909">
    <property type="entry name" value="Ammonium_transp"/>
    <property type="match status" value="1"/>
</dbReference>
<feature type="transmembrane region" description="Helical" evidence="8">
    <location>
        <begin position="51"/>
        <end position="70"/>
    </location>
</feature>
<sequence length="411" mass="42795">MENQIFELQYALDTFYFLICGALVMWMAAGFAMLEAGLVRSKNTTEILTKNVALFAISCTMYMVCGYMIMYGGDFLLSGITGDGVAGAEEPATYAPSADFYFQVVFVATAMSIVSGAVAERMKLWAFLAFAVVMTGLIYPLQGSWTWNGDAVFGLYTLGDLGFSDFAGSGIVHMAGASAALAGVLLLGARKGKYGADGSIRAIPGANLPLATLGTFILWLGWFGFNGGSVLATASVESANSVAVVFMNTNAAAAGGLIAALVVAQLKFGKADLTMALNGALAGLVAITAEPSTPTALQATLFGAAGGTLVVFSILMLDKLKLDDPVGAISVHGVVGLLGLMLVPVTNSDSSFTGQIVGALTIFVWVFGASLVTWGILKVVMGIRVSEEEEYEGVDLSECGMEAYPEFITAK</sequence>
<feature type="transmembrane region" description="Helical" evidence="8">
    <location>
        <begin position="295"/>
        <end position="317"/>
    </location>
</feature>
<dbReference type="Proteomes" id="UP001143362">
    <property type="component" value="Unassembled WGS sequence"/>
</dbReference>
<feature type="transmembrane region" description="Helical" evidence="8">
    <location>
        <begin position="271"/>
        <end position="289"/>
    </location>
</feature>
<evidence type="ECO:0000256" key="1">
    <source>
        <dbReference type="ARBA" id="ARBA00004141"/>
    </source>
</evidence>
<feature type="transmembrane region" description="Helical" evidence="8">
    <location>
        <begin position="100"/>
        <end position="118"/>
    </location>
</feature>
<reference evidence="10" key="1">
    <citation type="submission" date="2019-02" db="EMBL/GenBank/DDBJ databases">
        <authorList>
            <person name="Li S.-H."/>
        </authorList>
    </citation>
    <scope>NUCLEOTIDE SEQUENCE</scope>
    <source>
        <strain evidence="10">IMCC14734</strain>
    </source>
</reference>
<evidence type="ECO:0000313" key="11">
    <source>
        <dbReference type="Proteomes" id="UP001143362"/>
    </source>
</evidence>
<protein>
    <submittedName>
        <fullName evidence="10">Ammonium transporter</fullName>
    </submittedName>
</protein>
<dbReference type="NCBIfam" id="TIGR03644">
    <property type="entry name" value="marine_trans_1"/>
    <property type="match status" value="1"/>
</dbReference>